<gene>
    <name evidence="2" type="ORF">BJ554DRAFT_7798</name>
</gene>
<accession>A0A8H7ZVF7</accession>
<feature type="region of interest" description="Disordered" evidence="1">
    <location>
        <begin position="398"/>
        <end position="418"/>
    </location>
</feature>
<proteinExistence type="predicted"/>
<feature type="region of interest" description="Disordered" evidence="1">
    <location>
        <begin position="341"/>
        <end position="379"/>
    </location>
</feature>
<dbReference type="EMBL" id="JAEFCI010005612">
    <property type="protein sequence ID" value="KAG5460186.1"/>
    <property type="molecule type" value="Genomic_DNA"/>
</dbReference>
<evidence type="ECO:0000313" key="3">
    <source>
        <dbReference type="Proteomes" id="UP000673691"/>
    </source>
</evidence>
<dbReference type="SUPFAM" id="SSF51556">
    <property type="entry name" value="Metallo-dependent hydrolases"/>
    <property type="match status" value="1"/>
</dbReference>
<dbReference type="Proteomes" id="UP000673691">
    <property type="component" value="Unassembled WGS sequence"/>
</dbReference>
<dbReference type="InterPro" id="IPR032466">
    <property type="entry name" value="Metal_Hydrolase"/>
</dbReference>
<name>A0A8H7ZVF7_9FUNG</name>
<dbReference type="OrthoDB" id="272271at2759"/>
<evidence type="ECO:0000313" key="2">
    <source>
        <dbReference type="EMBL" id="KAG5460186.1"/>
    </source>
</evidence>
<feature type="compositionally biased region" description="Polar residues" evidence="1">
    <location>
        <begin position="341"/>
        <end position="350"/>
    </location>
</feature>
<evidence type="ECO:0000256" key="1">
    <source>
        <dbReference type="SAM" id="MobiDB-lite"/>
    </source>
</evidence>
<reference evidence="2 3" key="1">
    <citation type="journal article" name="Sci. Rep.">
        <title>Genome-scale phylogenetic analyses confirm Olpidium as the closest living zoosporic fungus to the non-flagellated, terrestrial fungi.</title>
        <authorList>
            <person name="Chang Y."/>
            <person name="Rochon D."/>
            <person name="Sekimoto S."/>
            <person name="Wang Y."/>
            <person name="Chovatia M."/>
            <person name="Sandor L."/>
            <person name="Salamov A."/>
            <person name="Grigoriev I.V."/>
            <person name="Stajich J.E."/>
            <person name="Spatafora J.W."/>
        </authorList>
    </citation>
    <scope>NUCLEOTIDE SEQUENCE [LARGE SCALE GENOMIC DNA]</scope>
    <source>
        <strain evidence="2">S191</strain>
    </source>
</reference>
<feature type="compositionally biased region" description="Polar residues" evidence="1">
    <location>
        <begin position="401"/>
        <end position="418"/>
    </location>
</feature>
<dbReference type="Gene3D" id="3.20.20.140">
    <property type="entry name" value="Metal-dependent hydrolases"/>
    <property type="match status" value="1"/>
</dbReference>
<organism evidence="2 3">
    <name type="scientific">Olpidium bornovanus</name>
    <dbReference type="NCBI Taxonomy" id="278681"/>
    <lineage>
        <taxon>Eukaryota</taxon>
        <taxon>Fungi</taxon>
        <taxon>Fungi incertae sedis</taxon>
        <taxon>Olpidiomycota</taxon>
        <taxon>Olpidiomycotina</taxon>
        <taxon>Olpidiomycetes</taxon>
        <taxon>Olpidiales</taxon>
        <taxon>Olpidiaceae</taxon>
        <taxon>Olpidium</taxon>
    </lineage>
</organism>
<protein>
    <recommendedName>
        <fullName evidence="4">Adenosine deaminase</fullName>
    </recommendedName>
</protein>
<dbReference type="AlphaFoldDB" id="A0A8H7ZVF7"/>
<comment type="caution">
    <text evidence="2">The sequence shown here is derived from an EMBL/GenBank/DDBJ whole genome shotgun (WGS) entry which is preliminary data.</text>
</comment>
<feature type="region of interest" description="Disordered" evidence="1">
    <location>
        <begin position="159"/>
        <end position="179"/>
    </location>
</feature>
<sequence>MPDGGVPADQQNQIEAELDRHVRSKRLVELHTHLLGMGSADFWVNRIMETYLPRVCVDQTWERAALEQHLKTLLISQLEADRTSIRDSVERLVDDLAANRVDLKNSGGYLFKLDQPLRDQLGEQEGRKLKWFLATYTNDVVYSDDALFLLFDLQNKFRSGRDDNPSPPPRKRQRTLSDESRAATLEFHLGSTPMRPFIIFNARRREFQLVRGVTNSDLVRLMQAAGGGGDDGDDSPETIRAAVRNGFSMLSKDGNAPSRPDLNTYKQAFTPEFYPKRFRMKDCIYQQRLEVLSILLNNAIARYDKAGVRYAEFSLSANDLLNVDVCKHLVKQVFTEPSTPLRISTKSGKQSRAPDPAKGRPVVGPQTEQKADAAAADAADAPVADAADAPVADAVGAAVSGNKTAQTTPEDNPRSSIRYNALRPRLNLKPAWARVLGMYLPKPRSFLYGFLAAFNRGGVYKEPGHRLQTPWQAIGFLNEEQGRRARELCSRASTPSESDRKVERAFPAIFDKGALLERIRTEVLDEGGSLHPIWKDYVVGLDWVGDEFGFPYCAFVHSGFIGPGGVVWSMRRFQKRFGIRVHCGESLPLPPSVPNPASCAQIAFETHLSIVLDGLERIHDGIGRNLRVGHGVAFLHRSSEMAQRARAMITSKGIICELNMTSNLHLVLSPNSEDVAGLTVRQFLDAKMPVVLGTDDDGI</sequence>
<keyword evidence="3" id="KW-1185">Reference proteome</keyword>
<evidence type="ECO:0008006" key="4">
    <source>
        <dbReference type="Google" id="ProtNLM"/>
    </source>
</evidence>
<feature type="non-terminal residue" evidence="2">
    <location>
        <position position="699"/>
    </location>
</feature>